<accession>A0ABR7KBX1</accession>
<dbReference type="EMBL" id="JACRWG010000032">
    <property type="protein sequence ID" value="MBC6010222.1"/>
    <property type="molecule type" value="Genomic_DNA"/>
</dbReference>
<protein>
    <submittedName>
        <fullName evidence="1">Uncharacterized protein</fullName>
    </submittedName>
</protein>
<keyword evidence="2" id="KW-1185">Reference proteome</keyword>
<proteinExistence type="predicted"/>
<name>A0ABR7KBX1_9FIRM</name>
<reference evidence="1 2" key="1">
    <citation type="submission" date="2020-08" db="EMBL/GenBank/DDBJ databases">
        <authorList>
            <person name="Liu C."/>
            <person name="Sun Q."/>
        </authorList>
    </citation>
    <scope>NUCLEOTIDE SEQUENCE [LARGE SCALE GENOMIC DNA]</scope>
    <source>
        <strain evidence="1 2">NSJ-22</strain>
    </source>
</reference>
<comment type="caution">
    <text evidence="1">The sequence shown here is derived from an EMBL/GenBank/DDBJ whole genome shotgun (WGS) entry which is preliminary data.</text>
</comment>
<dbReference type="Proteomes" id="UP000603474">
    <property type="component" value="Unassembled WGS sequence"/>
</dbReference>
<gene>
    <name evidence="1" type="ORF">H8909_08195</name>
</gene>
<dbReference type="RefSeq" id="WP_187012482.1">
    <property type="nucleotide sequence ID" value="NZ_JACRWG010000032.1"/>
</dbReference>
<sequence>MSNKLLKPKKASLCEFTQNYSNNINNCIELFKSIEWPDGFSYDHCGYHKY</sequence>
<organism evidence="1 2">
    <name type="scientific">Catenibacterium faecis</name>
    <dbReference type="NCBI Taxonomy" id="2764323"/>
    <lineage>
        <taxon>Bacteria</taxon>
        <taxon>Bacillati</taxon>
        <taxon>Bacillota</taxon>
        <taxon>Erysipelotrichia</taxon>
        <taxon>Erysipelotrichales</taxon>
        <taxon>Coprobacillaceae</taxon>
        <taxon>Catenibacterium</taxon>
    </lineage>
</organism>
<evidence type="ECO:0000313" key="1">
    <source>
        <dbReference type="EMBL" id="MBC6010222.1"/>
    </source>
</evidence>
<evidence type="ECO:0000313" key="2">
    <source>
        <dbReference type="Proteomes" id="UP000603474"/>
    </source>
</evidence>